<comment type="subcellular location">
    <subcellularLocation>
        <location evidence="1">Membrane</location>
        <topology evidence="1">Multi-pass membrane protein</topology>
    </subcellularLocation>
</comment>
<evidence type="ECO:0000256" key="7">
    <source>
        <dbReference type="SAM" id="MobiDB-lite"/>
    </source>
</evidence>
<evidence type="ECO:0000256" key="1">
    <source>
        <dbReference type="ARBA" id="ARBA00004141"/>
    </source>
</evidence>
<keyword evidence="10" id="KW-1185">Reference proteome</keyword>
<evidence type="ECO:0000313" key="9">
    <source>
        <dbReference type="EMBL" id="CAK0844249.1"/>
    </source>
</evidence>
<feature type="transmembrane region" description="Helical" evidence="8">
    <location>
        <begin position="488"/>
        <end position="513"/>
    </location>
</feature>
<comment type="similarity">
    <text evidence="2">Belongs to the nucleobase:cation symporter-2 (NCS2) (TC 2.A.40) family.</text>
</comment>
<gene>
    <name evidence="9" type="ORF">PCOR1329_LOCUS38390</name>
</gene>
<evidence type="ECO:0000256" key="2">
    <source>
        <dbReference type="ARBA" id="ARBA00008821"/>
    </source>
</evidence>
<proteinExistence type="inferred from homology"/>
<keyword evidence="4 8" id="KW-0812">Transmembrane</keyword>
<evidence type="ECO:0000313" key="10">
    <source>
        <dbReference type="Proteomes" id="UP001189429"/>
    </source>
</evidence>
<keyword evidence="6 8" id="KW-0472">Membrane</keyword>
<evidence type="ECO:0000256" key="5">
    <source>
        <dbReference type="ARBA" id="ARBA00022989"/>
    </source>
</evidence>
<organism evidence="9 10">
    <name type="scientific">Prorocentrum cordatum</name>
    <dbReference type="NCBI Taxonomy" id="2364126"/>
    <lineage>
        <taxon>Eukaryota</taxon>
        <taxon>Sar</taxon>
        <taxon>Alveolata</taxon>
        <taxon>Dinophyceae</taxon>
        <taxon>Prorocentrales</taxon>
        <taxon>Prorocentraceae</taxon>
        <taxon>Prorocentrum</taxon>
    </lineage>
</organism>
<dbReference type="PANTHER" id="PTHR42810">
    <property type="entry name" value="PURINE PERMEASE C1399.01C-RELATED"/>
    <property type="match status" value="1"/>
</dbReference>
<sequence>MADTNAEDQKMTQSGVPEVEDMAGCGPCMVNPLTKEGLLGNYSYLYLCMPSMPWQKGGVAPPKFLAKDEKLGLFLSLVMGLQHALAMVAGIATPPSLIAGDACFAWQKDEKLCEAKAYLISAAWAASGLLTIVQVFRAKLFRGFFLGTGLISVMGTSFTFLPIAREMVVGEILDNQAACATVDDPGMVGYGKFLGTAMVAAVLEIALGFLPARVHKKLFPDVVCGVTVMLIGGGLIASGIKYLGGGVFCAENDLSRAASFGGPQLCNENGAVALTFGSPQYIGLGLTVIAMSVFIQIWGSPFLKSTFIFWSLMFGVIIASLISYTAVAGDKVTCTAEPDAACLGGFAAATVGKQYSFFDSDAIDEAPDFTYFHKTNFFEYLGFAPEYLLPILIAYFVSAAETVGDIGMSCVASQIPAEGDDYNSRIQGGLLADGVNSVLACLLSAPPNTTFSQNNGVIALTRCASRAAGFGCAFWLIVFGTVGKFGAAFASIPICVVGGMVLQCFTMVFVAGMQMATTKRTRRNSFILMLSLGLGLGVAMIPQLFEGGGGFSFYAKNLKFNTGFWPEKYVCEEFNTGTDDLGNSFTYDETYVDACSNMNGACCKCYRRELRGVRTAVIMMLKTPYCIGFLAAVILNLIMPEDMDDEKADGDSELPAENGDAAEAI</sequence>
<feature type="transmembrane region" description="Helical" evidence="8">
    <location>
        <begin position="222"/>
        <end position="244"/>
    </location>
</feature>
<feature type="transmembrane region" description="Helical" evidence="8">
    <location>
        <begin position="377"/>
        <end position="398"/>
    </location>
</feature>
<feature type="transmembrane region" description="Helical" evidence="8">
    <location>
        <begin position="117"/>
        <end position="136"/>
    </location>
</feature>
<reference evidence="9" key="1">
    <citation type="submission" date="2023-10" db="EMBL/GenBank/DDBJ databases">
        <authorList>
            <person name="Chen Y."/>
            <person name="Shah S."/>
            <person name="Dougan E. K."/>
            <person name="Thang M."/>
            <person name="Chan C."/>
        </authorList>
    </citation>
    <scope>NUCLEOTIDE SEQUENCE [LARGE SCALE GENOMIC DNA]</scope>
</reference>
<dbReference type="PANTHER" id="PTHR42810:SF2">
    <property type="entry name" value="PURINE PERMEASE C1399.01C-RELATED"/>
    <property type="match status" value="1"/>
</dbReference>
<feature type="transmembrane region" description="Helical" evidence="8">
    <location>
        <begin position="463"/>
        <end position="482"/>
    </location>
</feature>
<dbReference type="EMBL" id="CAUYUJ010014649">
    <property type="protein sequence ID" value="CAK0844249.1"/>
    <property type="molecule type" value="Genomic_DNA"/>
</dbReference>
<feature type="transmembrane region" description="Helical" evidence="8">
    <location>
        <begin position="307"/>
        <end position="327"/>
    </location>
</feature>
<feature type="transmembrane region" description="Helical" evidence="8">
    <location>
        <begin position="71"/>
        <end position="92"/>
    </location>
</feature>
<dbReference type="Proteomes" id="UP001189429">
    <property type="component" value="Unassembled WGS sequence"/>
</dbReference>
<keyword evidence="5 8" id="KW-1133">Transmembrane helix</keyword>
<accession>A0ABN9TEP5</accession>
<feature type="region of interest" description="Disordered" evidence="7">
    <location>
        <begin position="646"/>
        <end position="665"/>
    </location>
</feature>
<name>A0ABN9TEP5_9DINO</name>
<feature type="transmembrane region" description="Helical" evidence="8">
    <location>
        <begin position="616"/>
        <end position="638"/>
    </location>
</feature>
<evidence type="ECO:0000256" key="8">
    <source>
        <dbReference type="SAM" id="Phobius"/>
    </source>
</evidence>
<evidence type="ECO:0000256" key="4">
    <source>
        <dbReference type="ARBA" id="ARBA00022692"/>
    </source>
</evidence>
<evidence type="ECO:0000256" key="6">
    <source>
        <dbReference type="ARBA" id="ARBA00023136"/>
    </source>
</evidence>
<feature type="transmembrane region" description="Helical" evidence="8">
    <location>
        <begin position="143"/>
        <end position="164"/>
    </location>
</feature>
<protein>
    <submittedName>
        <fullName evidence="9">Uncharacterized protein</fullName>
    </submittedName>
</protein>
<dbReference type="InterPro" id="IPR006043">
    <property type="entry name" value="NCS2"/>
</dbReference>
<comment type="caution">
    <text evidence="9">The sequence shown here is derived from an EMBL/GenBank/DDBJ whole genome shotgun (WGS) entry which is preliminary data.</text>
</comment>
<feature type="transmembrane region" description="Helical" evidence="8">
    <location>
        <begin position="525"/>
        <end position="545"/>
    </location>
</feature>
<keyword evidence="3" id="KW-0813">Transport</keyword>
<feature type="transmembrane region" description="Helical" evidence="8">
    <location>
        <begin position="281"/>
        <end position="300"/>
    </location>
</feature>
<dbReference type="Pfam" id="PF00860">
    <property type="entry name" value="Xan_ur_permease"/>
    <property type="match status" value="1"/>
</dbReference>
<evidence type="ECO:0000256" key="3">
    <source>
        <dbReference type="ARBA" id="ARBA00022448"/>
    </source>
</evidence>
<feature type="transmembrane region" description="Helical" evidence="8">
    <location>
        <begin position="193"/>
        <end position="210"/>
    </location>
</feature>